<dbReference type="InterPro" id="IPR015424">
    <property type="entry name" value="PyrdxlP-dep_Trfase"/>
</dbReference>
<evidence type="ECO:0000313" key="2">
    <source>
        <dbReference type="Proteomes" id="UP000823775"/>
    </source>
</evidence>
<gene>
    <name evidence="1" type="ORF">HAX54_040933</name>
</gene>
<proteinExistence type="predicted"/>
<sequence length="176" mass="19748">MRFWRKGRLFWYDIKKRSFQADEYPIMGDDASVTGCSHQGTYWRSLVDLILMHSAAKFISGHSDLMGSVLVVIGERYCEQLTKPLPNATDLKELSGGAYNVLPEGVMIAKGAGSVLSFLTGSLALSENVVEEVSSHSYACLVSCPMRLHLLQYVRLEVLLRYVVRISVWIEDVNDL</sequence>
<reference evidence="1 2" key="1">
    <citation type="journal article" date="2021" name="BMC Genomics">
        <title>Datura genome reveals duplications of psychoactive alkaloid biosynthetic genes and high mutation rate following tissue culture.</title>
        <authorList>
            <person name="Rajewski A."/>
            <person name="Carter-House D."/>
            <person name="Stajich J."/>
            <person name="Litt A."/>
        </authorList>
    </citation>
    <scope>NUCLEOTIDE SEQUENCE [LARGE SCALE GENOMIC DNA]</scope>
    <source>
        <strain evidence="1">AR-01</strain>
    </source>
</reference>
<dbReference type="EMBL" id="JACEIK010000584">
    <property type="protein sequence ID" value="MCD7459461.1"/>
    <property type="molecule type" value="Genomic_DNA"/>
</dbReference>
<dbReference type="SUPFAM" id="SSF53383">
    <property type="entry name" value="PLP-dependent transferases"/>
    <property type="match status" value="1"/>
</dbReference>
<protein>
    <submittedName>
        <fullName evidence="1">Uncharacterized protein</fullName>
    </submittedName>
</protein>
<accession>A0ABS8SKK9</accession>
<dbReference type="Proteomes" id="UP000823775">
    <property type="component" value="Unassembled WGS sequence"/>
</dbReference>
<organism evidence="1 2">
    <name type="scientific">Datura stramonium</name>
    <name type="common">Jimsonweed</name>
    <name type="synonym">Common thornapple</name>
    <dbReference type="NCBI Taxonomy" id="4076"/>
    <lineage>
        <taxon>Eukaryota</taxon>
        <taxon>Viridiplantae</taxon>
        <taxon>Streptophyta</taxon>
        <taxon>Embryophyta</taxon>
        <taxon>Tracheophyta</taxon>
        <taxon>Spermatophyta</taxon>
        <taxon>Magnoliopsida</taxon>
        <taxon>eudicotyledons</taxon>
        <taxon>Gunneridae</taxon>
        <taxon>Pentapetalae</taxon>
        <taxon>asterids</taxon>
        <taxon>lamiids</taxon>
        <taxon>Solanales</taxon>
        <taxon>Solanaceae</taxon>
        <taxon>Solanoideae</taxon>
        <taxon>Datureae</taxon>
        <taxon>Datura</taxon>
    </lineage>
</organism>
<name>A0ABS8SKK9_DATST</name>
<evidence type="ECO:0000313" key="1">
    <source>
        <dbReference type="EMBL" id="MCD7459461.1"/>
    </source>
</evidence>
<keyword evidence="2" id="KW-1185">Reference proteome</keyword>
<comment type="caution">
    <text evidence="1">The sequence shown here is derived from an EMBL/GenBank/DDBJ whole genome shotgun (WGS) entry which is preliminary data.</text>
</comment>